<dbReference type="GO" id="GO:0030488">
    <property type="term" value="P:tRNA methylation"/>
    <property type="evidence" value="ECO:0007669"/>
    <property type="project" value="TreeGrafter"/>
</dbReference>
<gene>
    <name evidence="4" type="primary">hydF</name>
    <name evidence="4" type="ORF">ENX73_03655</name>
</gene>
<dbReference type="AlphaFoldDB" id="A0A7V3REP0"/>
<dbReference type="InterPro" id="IPR040644">
    <property type="entry name" value="HydF_tetramer"/>
</dbReference>
<reference evidence="4" key="1">
    <citation type="journal article" date="2020" name="mSystems">
        <title>Genome- and Community-Level Interaction Insights into Carbon Utilization and Element Cycling Functions of Hydrothermarchaeota in Hydrothermal Sediment.</title>
        <authorList>
            <person name="Zhou Z."/>
            <person name="Liu Y."/>
            <person name="Xu W."/>
            <person name="Pan J."/>
            <person name="Luo Z.H."/>
            <person name="Li M."/>
        </authorList>
    </citation>
    <scope>NUCLEOTIDE SEQUENCE [LARGE SCALE GENOMIC DNA]</scope>
    <source>
        <strain evidence="4">SpSt-966</strain>
    </source>
</reference>
<evidence type="ECO:0000313" key="4">
    <source>
        <dbReference type="EMBL" id="HGE75201.1"/>
    </source>
</evidence>
<dbReference type="NCBIfam" id="TIGR00231">
    <property type="entry name" value="small_GTP"/>
    <property type="match status" value="1"/>
</dbReference>
<dbReference type="GO" id="GO:0005737">
    <property type="term" value="C:cytoplasm"/>
    <property type="evidence" value="ECO:0007669"/>
    <property type="project" value="TreeGrafter"/>
</dbReference>
<dbReference type="CDD" id="cd00880">
    <property type="entry name" value="Era_like"/>
    <property type="match status" value="1"/>
</dbReference>
<dbReference type="Pfam" id="PF18128">
    <property type="entry name" value="HydF_dimer"/>
    <property type="match status" value="1"/>
</dbReference>
<evidence type="ECO:0000259" key="2">
    <source>
        <dbReference type="Pfam" id="PF18128"/>
    </source>
</evidence>
<sequence>MKTPEAYRTHIIFIGRRNAGKSSLFNAFIGSQVAIVSDHPGTTTDPVYKSMELLPIGPVTLIDTAGTDDEGQLGQLRSSKTFSTLHKADIACLVIEANGMWTEYEESIVDELKALEIPFIVSLSKYDLGVNEGLVEFIKSKKYEYRVLSVSDEGSIDGLRVAIASIAKKPYEPPLIEDLIDGGDFVVLVVPIDLEAPKGRLIVPQVEAIRECLDAEAIPVVTKERELRWTLEGLKNKPKLVVTDSQAIMKVMADVPEDLPLTTFSVLEARHKGDLIELVKGLSAINNLKDGEDILISEACDHRTLADDIARVKIPRWLENFTGKKFNFEIHSGREYPQDLQKYKLIIHCGGCVITRQMMIERIKQAKALGIPIVNYGVIISYMHGATPRVFEPFPEVKMIFSEIENAQRT</sequence>
<dbReference type="InterPro" id="IPR023873">
    <property type="entry name" value="FeFe-hyd_GTPase_HydF"/>
</dbReference>
<feature type="domain" description="G" evidence="1">
    <location>
        <begin position="11"/>
        <end position="125"/>
    </location>
</feature>
<accession>A0A7V3REP0</accession>
<dbReference type="PANTHER" id="PTHR42714">
    <property type="entry name" value="TRNA MODIFICATION GTPASE GTPBP3"/>
    <property type="match status" value="1"/>
</dbReference>
<dbReference type="EMBL" id="DTPE01000156">
    <property type="protein sequence ID" value="HGE75201.1"/>
    <property type="molecule type" value="Genomic_DNA"/>
</dbReference>
<dbReference type="Pfam" id="PF01926">
    <property type="entry name" value="MMR_HSR1"/>
    <property type="match status" value="1"/>
</dbReference>
<feature type="domain" description="Hydrogen maturase F tetramerization" evidence="3">
    <location>
        <begin position="277"/>
        <end position="393"/>
    </location>
</feature>
<dbReference type="PANTHER" id="PTHR42714:SF6">
    <property type="entry name" value="TRANSLATION INITIATION FACTOR IF-2"/>
    <property type="match status" value="1"/>
</dbReference>
<dbReference type="Gene3D" id="3.40.50.11410">
    <property type="match status" value="1"/>
</dbReference>
<organism evidence="4">
    <name type="scientific">Mesoaciditoga lauensis</name>
    <dbReference type="NCBI Taxonomy" id="1495039"/>
    <lineage>
        <taxon>Bacteria</taxon>
        <taxon>Thermotogati</taxon>
        <taxon>Thermotogota</taxon>
        <taxon>Thermotogae</taxon>
        <taxon>Mesoaciditogales</taxon>
        <taxon>Mesoaciditogaceae</taxon>
        <taxon>Mesoaciditoga</taxon>
    </lineage>
</organism>
<dbReference type="Gene3D" id="3.40.50.11420">
    <property type="match status" value="1"/>
</dbReference>
<dbReference type="InterPro" id="IPR027417">
    <property type="entry name" value="P-loop_NTPase"/>
</dbReference>
<dbReference type="InterPro" id="IPR006073">
    <property type="entry name" value="GTP-bd"/>
</dbReference>
<evidence type="ECO:0000259" key="3">
    <source>
        <dbReference type="Pfam" id="PF18133"/>
    </source>
</evidence>
<dbReference type="SUPFAM" id="SSF52540">
    <property type="entry name" value="P-loop containing nucleoside triphosphate hydrolases"/>
    <property type="match status" value="1"/>
</dbReference>
<feature type="domain" description="Hydrogen maturase F dimerization" evidence="2">
    <location>
        <begin position="175"/>
        <end position="273"/>
    </location>
</feature>
<dbReference type="Pfam" id="PF18133">
    <property type="entry name" value="HydF_tetramer"/>
    <property type="match status" value="1"/>
</dbReference>
<dbReference type="Gene3D" id="3.40.50.300">
    <property type="entry name" value="P-loop containing nucleotide triphosphate hydrolases"/>
    <property type="match status" value="1"/>
</dbReference>
<dbReference type="InterPro" id="IPR005225">
    <property type="entry name" value="Small_GTP-bd"/>
</dbReference>
<comment type="caution">
    <text evidence="4">The sequence shown here is derived from an EMBL/GenBank/DDBJ whole genome shotgun (WGS) entry which is preliminary data.</text>
</comment>
<dbReference type="InterPro" id="IPR041606">
    <property type="entry name" value="HydF_dimer"/>
</dbReference>
<proteinExistence type="predicted"/>
<dbReference type="GO" id="GO:0005525">
    <property type="term" value="F:GTP binding"/>
    <property type="evidence" value="ECO:0007669"/>
    <property type="project" value="InterPro"/>
</dbReference>
<dbReference type="NCBIfam" id="TIGR03918">
    <property type="entry name" value="GTP_HydF"/>
    <property type="match status" value="1"/>
</dbReference>
<protein>
    <submittedName>
        <fullName evidence="4">[FeFe] hydrogenase H-cluster maturation GTPase HydF</fullName>
    </submittedName>
</protein>
<dbReference type="GO" id="GO:0002098">
    <property type="term" value="P:tRNA wobble uridine modification"/>
    <property type="evidence" value="ECO:0007669"/>
    <property type="project" value="TreeGrafter"/>
</dbReference>
<evidence type="ECO:0000259" key="1">
    <source>
        <dbReference type="Pfam" id="PF01926"/>
    </source>
</evidence>
<name>A0A7V3REP0_9BACT</name>